<dbReference type="InterPro" id="IPR036390">
    <property type="entry name" value="WH_DNA-bd_sf"/>
</dbReference>
<sequence length="298" mass="33427">MDASILKYQAFVETARLGSLTRAAEQMGYSQSGVSRMIADLERDWEVTLFNRGRRGITLTPDGERILPVAQRLCSEYHLLEERVGEIRGLETGAVRIGTVSSVATYILPRVLGDLQRRHPHVDYELLLGDYDQIERWVDSGRVDVGFLPYEPGAGIERAAIDRDELVAVVPRGHELAAHDSVTLRELARGPFLMLEQESAGMVPRLFKRARLSPNVWLRTWDDYAIMALVEAGLGVSILPSLILSRCPFDVAILPLEPRAYRDIYVTYRPQAELSRATRDFLRHLGQSLGDAGERSEG</sequence>
<dbReference type="InterPro" id="IPR000847">
    <property type="entry name" value="LysR_HTH_N"/>
</dbReference>
<dbReference type="RefSeq" id="WP_326832275.1">
    <property type="nucleotide sequence ID" value="NZ_VUNC01000006.1"/>
</dbReference>
<keyword evidence="2" id="KW-0805">Transcription regulation</keyword>
<evidence type="ECO:0000259" key="5">
    <source>
        <dbReference type="PROSITE" id="PS50931"/>
    </source>
</evidence>
<dbReference type="AlphaFoldDB" id="A0A6N7XSB4"/>
<dbReference type="Proteomes" id="UP000469325">
    <property type="component" value="Unassembled WGS sequence"/>
</dbReference>
<evidence type="ECO:0000256" key="1">
    <source>
        <dbReference type="ARBA" id="ARBA00009437"/>
    </source>
</evidence>
<accession>A0A6N7XSB4</accession>
<reference evidence="6 7" key="1">
    <citation type="submission" date="2019-08" db="EMBL/GenBank/DDBJ databases">
        <title>In-depth cultivation of the pig gut microbiome towards novel bacterial diversity and tailored functional studies.</title>
        <authorList>
            <person name="Wylensek D."/>
            <person name="Hitch T.C.A."/>
            <person name="Clavel T."/>
        </authorList>
    </citation>
    <scope>NUCLEOTIDE SEQUENCE [LARGE SCALE GENOMIC DNA]</scope>
    <source>
        <strain evidence="6 7">CA-Schmier-601-WT-1</strain>
    </source>
</reference>
<feature type="domain" description="HTH lysR-type" evidence="5">
    <location>
        <begin position="1"/>
        <end position="60"/>
    </location>
</feature>
<dbReference type="GO" id="GO:0003700">
    <property type="term" value="F:DNA-binding transcription factor activity"/>
    <property type="evidence" value="ECO:0007669"/>
    <property type="project" value="InterPro"/>
</dbReference>
<dbReference type="EMBL" id="VUNC01000006">
    <property type="protein sequence ID" value="MST73005.1"/>
    <property type="molecule type" value="Genomic_DNA"/>
</dbReference>
<dbReference type="PROSITE" id="PS50931">
    <property type="entry name" value="HTH_LYSR"/>
    <property type="match status" value="1"/>
</dbReference>
<dbReference type="InterPro" id="IPR005119">
    <property type="entry name" value="LysR_subst-bd"/>
</dbReference>
<evidence type="ECO:0000313" key="7">
    <source>
        <dbReference type="Proteomes" id="UP000469325"/>
    </source>
</evidence>
<keyword evidence="7" id="KW-1185">Reference proteome</keyword>
<dbReference type="InterPro" id="IPR050950">
    <property type="entry name" value="HTH-type_LysR_regulators"/>
</dbReference>
<comment type="caution">
    <text evidence="6">The sequence shown here is derived from an EMBL/GenBank/DDBJ whole genome shotgun (WGS) entry which is preliminary data.</text>
</comment>
<evidence type="ECO:0000256" key="4">
    <source>
        <dbReference type="ARBA" id="ARBA00023163"/>
    </source>
</evidence>
<gene>
    <name evidence="6" type="ORF">FYJ68_07775</name>
</gene>
<dbReference type="GO" id="GO:0005829">
    <property type="term" value="C:cytosol"/>
    <property type="evidence" value="ECO:0007669"/>
    <property type="project" value="TreeGrafter"/>
</dbReference>
<dbReference type="SUPFAM" id="SSF53850">
    <property type="entry name" value="Periplasmic binding protein-like II"/>
    <property type="match status" value="1"/>
</dbReference>
<keyword evidence="3" id="KW-0238">DNA-binding</keyword>
<keyword evidence="4" id="KW-0804">Transcription</keyword>
<dbReference type="Pfam" id="PF00126">
    <property type="entry name" value="HTH_1"/>
    <property type="match status" value="1"/>
</dbReference>
<organism evidence="6 7">
    <name type="scientific">Olsenella porci</name>
    <dbReference type="NCBI Taxonomy" id="2652279"/>
    <lineage>
        <taxon>Bacteria</taxon>
        <taxon>Bacillati</taxon>
        <taxon>Actinomycetota</taxon>
        <taxon>Coriobacteriia</taxon>
        <taxon>Coriobacteriales</taxon>
        <taxon>Atopobiaceae</taxon>
        <taxon>Olsenella</taxon>
    </lineage>
</organism>
<dbReference type="InterPro" id="IPR036388">
    <property type="entry name" value="WH-like_DNA-bd_sf"/>
</dbReference>
<dbReference type="Pfam" id="PF03466">
    <property type="entry name" value="LysR_substrate"/>
    <property type="match status" value="1"/>
</dbReference>
<dbReference type="PRINTS" id="PR00039">
    <property type="entry name" value="HTHLYSR"/>
</dbReference>
<evidence type="ECO:0000256" key="2">
    <source>
        <dbReference type="ARBA" id="ARBA00023015"/>
    </source>
</evidence>
<dbReference type="SUPFAM" id="SSF46785">
    <property type="entry name" value="Winged helix' DNA-binding domain"/>
    <property type="match status" value="1"/>
</dbReference>
<dbReference type="PANTHER" id="PTHR30419">
    <property type="entry name" value="HTH-TYPE TRANSCRIPTIONAL REGULATOR YBHD"/>
    <property type="match status" value="1"/>
</dbReference>
<dbReference type="CDD" id="cd05466">
    <property type="entry name" value="PBP2_LTTR_substrate"/>
    <property type="match status" value="1"/>
</dbReference>
<evidence type="ECO:0000313" key="6">
    <source>
        <dbReference type="EMBL" id="MST73005.1"/>
    </source>
</evidence>
<evidence type="ECO:0000256" key="3">
    <source>
        <dbReference type="ARBA" id="ARBA00023125"/>
    </source>
</evidence>
<dbReference type="GO" id="GO:0003677">
    <property type="term" value="F:DNA binding"/>
    <property type="evidence" value="ECO:0007669"/>
    <property type="project" value="UniProtKB-KW"/>
</dbReference>
<proteinExistence type="inferred from homology"/>
<dbReference type="FunFam" id="1.10.10.10:FF:000001">
    <property type="entry name" value="LysR family transcriptional regulator"/>
    <property type="match status" value="1"/>
</dbReference>
<comment type="similarity">
    <text evidence="1">Belongs to the LysR transcriptional regulatory family.</text>
</comment>
<dbReference type="Gene3D" id="3.40.190.290">
    <property type="match status" value="1"/>
</dbReference>
<dbReference type="PANTHER" id="PTHR30419:SF28">
    <property type="entry name" value="HTH-TYPE TRANSCRIPTIONAL REGULATOR BSDA"/>
    <property type="match status" value="1"/>
</dbReference>
<name>A0A6N7XSB4_9ACTN</name>
<dbReference type="Gene3D" id="1.10.10.10">
    <property type="entry name" value="Winged helix-like DNA-binding domain superfamily/Winged helix DNA-binding domain"/>
    <property type="match status" value="1"/>
</dbReference>
<protein>
    <submittedName>
        <fullName evidence="6">LysR family transcriptional regulator</fullName>
    </submittedName>
</protein>